<evidence type="ECO:0000259" key="3">
    <source>
        <dbReference type="PROSITE" id="PS51387"/>
    </source>
</evidence>
<proteinExistence type="predicted"/>
<dbReference type="GO" id="GO:0005739">
    <property type="term" value="C:mitochondrion"/>
    <property type="evidence" value="ECO:0007669"/>
    <property type="project" value="TreeGrafter"/>
</dbReference>
<dbReference type="Gene3D" id="3.30.43.10">
    <property type="entry name" value="Uridine Diphospho-n-acetylenolpyruvylglucosamine Reductase, domain 2"/>
    <property type="match status" value="1"/>
</dbReference>
<organism evidence="4 5">
    <name type="scientific">Rhizoctonia solani</name>
    <dbReference type="NCBI Taxonomy" id="456999"/>
    <lineage>
        <taxon>Eukaryota</taxon>
        <taxon>Fungi</taxon>
        <taxon>Dikarya</taxon>
        <taxon>Basidiomycota</taxon>
        <taxon>Agaricomycotina</taxon>
        <taxon>Agaricomycetes</taxon>
        <taxon>Cantharellales</taxon>
        <taxon>Ceratobasidiaceae</taxon>
        <taxon>Rhizoctonia</taxon>
    </lineage>
</organism>
<dbReference type="InterPro" id="IPR016169">
    <property type="entry name" value="FAD-bd_PCMH_sub2"/>
</dbReference>
<evidence type="ECO:0000256" key="1">
    <source>
        <dbReference type="ARBA" id="ARBA00023002"/>
    </source>
</evidence>
<keyword evidence="1" id="KW-0560">Oxidoreductase</keyword>
<dbReference type="PANTHER" id="PTHR43762">
    <property type="entry name" value="L-GULONOLACTONE OXIDASE"/>
    <property type="match status" value="1"/>
</dbReference>
<evidence type="ECO:0000256" key="2">
    <source>
        <dbReference type="SAM" id="MobiDB-lite"/>
    </source>
</evidence>
<dbReference type="InterPro" id="IPR010031">
    <property type="entry name" value="FAD_lactone_oxidase-like"/>
</dbReference>
<dbReference type="GO" id="GO:0016020">
    <property type="term" value="C:membrane"/>
    <property type="evidence" value="ECO:0007669"/>
    <property type="project" value="InterPro"/>
</dbReference>
<reference evidence="4" key="1">
    <citation type="submission" date="2021-01" db="EMBL/GenBank/DDBJ databases">
        <authorList>
            <person name="Kaushik A."/>
        </authorList>
    </citation>
    <scope>NUCLEOTIDE SEQUENCE</scope>
    <source>
        <strain evidence="4">AG1-1B</strain>
    </source>
</reference>
<comment type="caution">
    <text evidence="4">The sequence shown here is derived from an EMBL/GenBank/DDBJ whole genome shotgun (WGS) entry which is preliminary data.</text>
</comment>
<dbReference type="InterPro" id="IPR036318">
    <property type="entry name" value="FAD-bd_PCMH-like_sf"/>
</dbReference>
<dbReference type="PANTHER" id="PTHR43762:SF1">
    <property type="entry name" value="D-ARABINONO-1,4-LACTONE OXIDASE"/>
    <property type="match status" value="1"/>
</dbReference>
<dbReference type="GO" id="GO:0071949">
    <property type="term" value="F:FAD binding"/>
    <property type="evidence" value="ECO:0007669"/>
    <property type="project" value="InterPro"/>
</dbReference>
<dbReference type="PROSITE" id="PS51387">
    <property type="entry name" value="FAD_PCMH"/>
    <property type="match status" value="1"/>
</dbReference>
<accession>A0A8H3AKV4</accession>
<protein>
    <recommendedName>
        <fullName evidence="3">FAD-binding PCMH-type domain-containing protein</fullName>
    </recommendedName>
</protein>
<dbReference type="EMBL" id="CAJMWQ010000988">
    <property type="protein sequence ID" value="CAE6426509.1"/>
    <property type="molecule type" value="Genomic_DNA"/>
</dbReference>
<dbReference type="AlphaFoldDB" id="A0A8H3AKV4"/>
<name>A0A8H3AKV4_9AGAM</name>
<dbReference type="Gene3D" id="3.30.465.10">
    <property type="match status" value="1"/>
</dbReference>
<sequence>MENPIDENSPTIQEQISEEVQSVFKDCPELAPLRPIIEGVAVGRDGEERFAFASLLQSLRDSQGSKFDERFEREVPNNLRPTLEQYGRMPKTPKVTQPGAGDDSKFETGIFTDFLDTVGLRWPDDAKVPTFEDELPLSSIFTKIAHELLSKAIDFPHNVFERGGQKMKYVPSLPFENWGLTVNNTPASTFIARTEEGLRSLVKWAGEQKPNKKVRVAGYRHTWTDFFSNDNEVLVMLLPLEYLVSLSATSPSLQAIQALGSDLVGISDPIPVDGSKSKHALCTVKAGTTNEMFRTWCLQKRRWCLPFNVIMVEITFGGSNGPICHGSGLKSTTLSDLVEEFYYIDPNGESKCIKDRNQLRAASGCFGLLGICTAVTLRLDAMTMAVMNPVRQPLSLAIPPPPGFDVPLDIRRQMETFTPQQLKDAEDEFIKRCKTHDYLEWFWFPLTDNVWVNTWRKESVDQSRLDSLEPYPSRSDAAIQWGEGWIAQNVVGLILPMLSPKTQTSGISHFTLMRMPDRPKPQDAVKTLFSEALHFRRGIQNMRCRNSEWEIPIPAVQGDPKTRDYTTIQRAWWDGIKAFYDHIENAPVRVALEMRLTGDSDVMLAPQRHNKLGTISIEAVTTMATPSSDWELFLQDVVDRWAQYKDSEGKLLNIRPHWAKQWQGLTIRGQPAEAYLKETAYKDAIPEFVKMLGEIAATQGTTVSAMRNMFGNNLLERLFFES</sequence>
<dbReference type="InterPro" id="IPR016166">
    <property type="entry name" value="FAD-bd_PCMH"/>
</dbReference>
<gene>
    <name evidence="4" type="ORF">RDB_LOCUS55815</name>
</gene>
<evidence type="ECO:0000313" key="4">
    <source>
        <dbReference type="EMBL" id="CAE6426509.1"/>
    </source>
</evidence>
<dbReference type="InterPro" id="IPR007173">
    <property type="entry name" value="ALO_C"/>
</dbReference>
<dbReference type="InterPro" id="IPR016167">
    <property type="entry name" value="FAD-bd_PCMH_sub1"/>
</dbReference>
<evidence type="ECO:0000313" key="5">
    <source>
        <dbReference type="Proteomes" id="UP000663826"/>
    </source>
</evidence>
<feature type="domain" description="FAD-binding PCMH-type" evidence="3">
    <location>
        <begin position="182"/>
        <end position="382"/>
    </location>
</feature>
<dbReference type="Proteomes" id="UP000663826">
    <property type="component" value="Unassembled WGS sequence"/>
</dbReference>
<dbReference type="SUPFAM" id="SSF56176">
    <property type="entry name" value="FAD-binding/transporter-associated domain-like"/>
    <property type="match status" value="1"/>
</dbReference>
<dbReference type="Pfam" id="PF04030">
    <property type="entry name" value="ALO"/>
    <property type="match status" value="1"/>
</dbReference>
<feature type="region of interest" description="Disordered" evidence="2">
    <location>
        <begin position="83"/>
        <end position="102"/>
    </location>
</feature>
<dbReference type="GO" id="GO:0003885">
    <property type="term" value="F:D-arabinono-1,4-lactone oxidase activity"/>
    <property type="evidence" value="ECO:0007669"/>
    <property type="project" value="InterPro"/>
</dbReference>